<accession>A0ACD5W2W8</accession>
<sequence>MMTESRGAGLGFNPIRGGAVGEDDPEGTTESPLRPSSDPGNPVASPPRRRKEEMSESDSRSAPGRKRKRVTEPSDGDSAGSGSDSSGSPIRRPKAPLMPFCTEEDGTVLYGFSDDQAVMDRYHDDMQKYMKKSARHKRLMTLAPSSTTVRRTPKETEAVLNYAKSVLSLSAYLDGKMINQCTGIVVGIDAFKNSTIILTSALIFCTKKPLDDWTKKDYATEAKVNVHMLDDSTSDCHLLFFSKHYEIAFFEITGAIQLPTLSLEANVEFGQEVFLLARDTNMNMIYKQDKVQLVDPCEHQHDHYHFINGPIPQCGTGGGVLDVSGKIVGMLFYKLPLVAFIPSSLILKCSSMWQHFGQLARPQLGLKLRTLAFIDFPRIELLSRKFSISSGLIVGEISAKCDAEKLGIRAGDVILSCQNKPVSSIVQLEHVLLGIGEKHLEKSNDLSSKVEVEISVFHVRKHTRSVITLRVELSDNLEVFHSGNTYLLCCIIDRITVPCLYLIIFNENSW</sequence>
<dbReference type="EnsemblPlants" id="AVESA.00010b.r2.3DG0559480.2">
    <property type="protein sequence ID" value="AVESA.00010b.r2.3DG0559480.2.CDS"/>
    <property type="gene ID" value="AVESA.00010b.r2.3DG0559480"/>
</dbReference>
<reference evidence="1" key="1">
    <citation type="submission" date="2021-05" db="EMBL/GenBank/DDBJ databases">
        <authorList>
            <person name="Scholz U."/>
            <person name="Mascher M."/>
            <person name="Fiebig A."/>
        </authorList>
    </citation>
    <scope>NUCLEOTIDE SEQUENCE [LARGE SCALE GENOMIC DNA]</scope>
</reference>
<evidence type="ECO:0000313" key="1">
    <source>
        <dbReference type="EnsemblPlants" id="AVESA.00010b.r2.3DG0559480.2.CDS"/>
    </source>
</evidence>
<proteinExistence type="predicted"/>
<dbReference type="Proteomes" id="UP001732700">
    <property type="component" value="Chromosome 3D"/>
</dbReference>
<evidence type="ECO:0000313" key="2">
    <source>
        <dbReference type="Proteomes" id="UP001732700"/>
    </source>
</evidence>
<keyword evidence="2" id="KW-1185">Reference proteome</keyword>
<name>A0ACD5W2W8_AVESA</name>
<reference evidence="1" key="2">
    <citation type="submission" date="2025-09" db="UniProtKB">
        <authorList>
            <consortium name="EnsemblPlants"/>
        </authorList>
    </citation>
    <scope>IDENTIFICATION</scope>
</reference>
<organism evidence="1 2">
    <name type="scientific">Avena sativa</name>
    <name type="common">Oat</name>
    <dbReference type="NCBI Taxonomy" id="4498"/>
    <lineage>
        <taxon>Eukaryota</taxon>
        <taxon>Viridiplantae</taxon>
        <taxon>Streptophyta</taxon>
        <taxon>Embryophyta</taxon>
        <taxon>Tracheophyta</taxon>
        <taxon>Spermatophyta</taxon>
        <taxon>Magnoliopsida</taxon>
        <taxon>Liliopsida</taxon>
        <taxon>Poales</taxon>
        <taxon>Poaceae</taxon>
        <taxon>BOP clade</taxon>
        <taxon>Pooideae</taxon>
        <taxon>Poodae</taxon>
        <taxon>Poeae</taxon>
        <taxon>Poeae Chloroplast Group 1 (Aveneae type)</taxon>
        <taxon>Aveninae</taxon>
        <taxon>Avena</taxon>
    </lineage>
</organism>
<protein>
    <submittedName>
        <fullName evidence="1">Uncharacterized protein</fullName>
    </submittedName>
</protein>